<evidence type="ECO:0000259" key="8">
    <source>
        <dbReference type="Pfam" id="PF00561"/>
    </source>
</evidence>
<keyword evidence="2 7" id="KW-0963">Cytoplasm</keyword>
<keyword evidence="5 7" id="KW-0486">Methionine biosynthesis</keyword>
<feature type="active site" evidence="7">
    <location>
        <position position="313"/>
    </location>
</feature>
<feature type="binding site" evidence="7">
    <location>
        <position position="218"/>
    </location>
    <ligand>
        <name>substrate</name>
    </ligand>
</feature>
<dbReference type="GO" id="GO:0005737">
    <property type="term" value="C:cytoplasm"/>
    <property type="evidence" value="ECO:0007669"/>
    <property type="project" value="UniProtKB-SubCell"/>
</dbReference>
<dbReference type="Gene3D" id="1.10.1740.110">
    <property type="match status" value="1"/>
</dbReference>
<dbReference type="NCBIfam" id="TIGR01392">
    <property type="entry name" value="homoserO_Ac_trn"/>
    <property type="match status" value="1"/>
</dbReference>
<dbReference type="InterPro" id="IPR010743">
    <property type="entry name" value="Methionine_synth_MetW"/>
</dbReference>
<dbReference type="InterPro" id="IPR008220">
    <property type="entry name" value="HAT_MetX-like"/>
</dbReference>
<dbReference type="PANTHER" id="PTHR32268:SF11">
    <property type="entry name" value="HOMOSERINE O-ACETYLTRANSFERASE"/>
    <property type="match status" value="1"/>
</dbReference>
<comment type="function">
    <text evidence="7">Transfers an acetyl group from acetyl-CoA to L-homoserine, forming acetyl-L-homoserine.</text>
</comment>
<evidence type="ECO:0000256" key="6">
    <source>
        <dbReference type="ARBA" id="ARBA00023315"/>
    </source>
</evidence>
<gene>
    <name evidence="9" type="primary">metX</name>
    <name evidence="7" type="synonym">metXA</name>
    <name evidence="9" type="ORF">STSP1_00752</name>
</gene>
<dbReference type="NCBIfam" id="NF001209">
    <property type="entry name" value="PRK00175.1"/>
    <property type="match status" value="1"/>
</dbReference>
<reference evidence="10" key="1">
    <citation type="submission" date="2017-04" db="EMBL/GenBank/DDBJ databases">
        <title>Comparative genomics and description of representatives of a novel lineage of planctomycetes thriving in anoxic sediments.</title>
        <authorList>
            <person name="Spring S."/>
            <person name="Bunk B."/>
            <person name="Sproer C."/>
        </authorList>
    </citation>
    <scope>NUCLEOTIDE SEQUENCE [LARGE SCALE GENOMIC DNA]</scope>
    <source>
        <strain evidence="10">ST-PulAB-D4</strain>
    </source>
</reference>
<dbReference type="Gene3D" id="3.40.50.1820">
    <property type="entry name" value="alpha/beta hydrolase"/>
    <property type="match status" value="1"/>
</dbReference>
<dbReference type="Proteomes" id="UP000193334">
    <property type="component" value="Chromosome"/>
</dbReference>
<evidence type="ECO:0000256" key="1">
    <source>
        <dbReference type="ARBA" id="ARBA00011738"/>
    </source>
</evidence>
<dbReference type="EC" id="2.3.1.31" evidence="7"/>
<dbReference type="SUPFAM" id="SSF53474">
    <property type="entry name" value="alpha/beta-Hydrolases"/>
    <property type="match status" value="1"/>
</dbReference>
<dbReference type="GO" id="GO:0009086">
    <property type="term" value="P:methionine biosynthetic process"/>
    <property type="evidence" value="ECO:0007669"/>
    <property type="project" value="UniProtKB-UniRule"/>
</dbReference>
<evidence type="ECO:0000256" key="5">
    <source>
        <dbReference type="ARBA" id="ARBA00023167"/>
    </source>
</evidence>
<keyword evidence="6 7" id="KW-0012">Acyltransferase</keyword>
<dbReference type="PANTHER" id="PTHR32268">
    <property type="entry name" value="HOMOSERINE O-ACETYLTRANSFERASE"/>
    <property type="match status" value="1"/>
</dbReference>
<dbReference type="GO" id="GO:0004414">
    <property type="term" value="F:homoserine O-acetyltransferase activity"/>
    <property type="evidence" value="ECO:0007669"/>
    <property type="project" value="UniProtKB-UniRule"/>
</dbReference>
<dbReference type="NCBIfam" id="TIGR02081">
    <property type="entry name" value="metW"/>
    <property type="match status" value="1"/>
</dbReference>
<comment type="caution">
    <text evidence="7">Lacks conserved residue(s) required for the propagation of feature annotation.</text>
</comment>
<keyword evidence="3 7" id="KW-0028">Amino-acid biosynthesis</keyword>
<feature type="active site" description="Nucleophile" evidence="7">
    <location>
        <position position="149"/>
    </location>
</feature>
<evidence type="ECO:0000313" key="10">
    <source>
        <dbReference type="Proteomes" id="UP000193334"/>
    </source>
</evidence>
<dbReference type="InterPro" id="IPR000073">
    <property type="entry name" value="AB_hydrolase_1"/>
</dbReference>
<proteinExistence type="inferred from homology"/>
<organism evidence="9 10">
    <name type="scientific">Sedimentisphaera salicampi</name>
    <dbReference type="NCBI Taxonomy" id="1941349"/>
    <lineage>
        <taxon>Bacteria</taxon>
        <taxon>Pseudomonadati</taxon>
        <taxon>Planctomycetota</taxon>
        <taxon>Phycisphaerae</taxon>
        <taxon>Sedimentisphaerales</taxon>
        <taxon>Sedimentisphaeraceae</taxon>
        <taxon>Sedimentisphaera</taxon>
    </lineage>
</organism>
<comment type="subunit">
    <text evidence="1 7">Homodimer.</text>
</comment>
<dbReference type="AlphaFoldDB" id="A0A1W6LKR7"/>
<keyword evidence="10" id="KW-1185">Reference proteome</keyword>
<sequence length="579" mass="64827">MVETKKLSILEEGEVFELESGGVLKEVEVAYETYGELNQDRSNAVYICHALTGDAHVAGYSTSEDSKPGWWDDMIGPGKYIDTDKYFVICSNFLGGCSGTTGPSSINPDTGLKYGLDFPLFTIKDMARVHKMFVDKLGIEKLLCVIGGSMGGMHAMRIAIDYPEKVKCVVLIATTSHLGAQAIAFDAVGRNAILADKQFNSGQYPEDKGPDRGLGIARMIGHITYLSEEGMRRKFGRALRNSDDYSYDFDPEFSVETYLDHQGRRFVERFDANSYLYITRAMDYFDLEKEFGSLEKAFASVKARFFVVSYSSDWLFPPKHSQELVDALVSNEKDVSYANINSHHGHDAFLIETDVIGPYIENFVWATSRKMADSFAYTPSSEPGRSDYDIIQNRFVESGDVLDLGCGEGELLARLRDVNKCDVLGIDIDTESIGSCLKKGVPAVWADIEDSLESFADGQFDYVVLSKTLQTTKRPKELLKEIVRIGRKAVVTFPNFAHISCRTQLFFAGRAPTTSSLPYSWYDSPNVHFFSMKDFEKLCRSINIRIEQRIVPRTAGTGIVNFLPNLFGREAIYLISRES</sequence>
<comment type="pathway">
    <text evidence="7">Amino-acid biosynthesis; L-methionine biosynthesis via de novo pathway; O-acetyl-L-homoserine from L-homoserine: step 1/1.</text>
</comment>
<name>A0A1W6LKR7_9BACT</name>
<dbReference type="Pfam" id="PF07021">
    <property type="entry name" value="MetW"/>
    <property type="match status" value="1"/>
</dbReference>
<dbReference type="InterPro" id="IPR029063">
    <property type="entry name" value="SAM-dependent_MTases_sf"/>
</dbReference>
<dbReference type="HAMAP" id="MF_00296">
    <property type="entry name" value="MetX_acyltransf"/>
    <property type="match status" value="1"/>
</dbReference>
<dbReference type="STRING" id="1941349.STSP1_00752"/>
<comment type="catalytic activity">
    <reaction evidence="7">
        <text>L-homoserine + acetyl-CoA = O-acetyl-L-homoserine + CoA</text>
        <dbReference type="Rhea" id="RHEA:13701"/>
        <dbReference type="ChEBI" id="CHEBI:57287"/>
        <dbReference type="ChEBI" id="CHEBI:57288"/>
        <dbReference type="ChEBI" id="CHEBI:57476"/>
        <dbReference type="ChEBI" id="CHEBI:57716"/>
        <dbReference type="EC" id="2.3.1.31"/>
    </reaction>
</comment>
<protein>
    <recommendedName>
        <fullName evidence="7">Homoserine O-acetyltransferase</fullName>
        <shortName evidence="7">HAT</shortName>
        <ecNumber evidence="7">2.3.1.31</ecNumber>
    </recommendedName>
    <alternativeName>
        <fullName evidence="7">Homoserine transacetylase</fullName>
        <shortName evidence="7">HTA</shortName>
    </alternativeName>
</protein>
<dbReference type="Pfam" id="PF00561">
    <property type="entry name" value="Abhydrolase_1"/>
    <property type="match status" value="1"/>
</dbReference>
<comment type="similarity">
    <text evidence="7">Belongs to the AB hydrolase superfamily. MetX family.</text>
</comment>
<dbReference type="Gene3D" id="3.40.50.150">
    <property type="entry name" value="Vaccinia Virus protein VP39"/>
    <property type="match status" value="1"/>
</dbReference>
<keyword evidence="4 7" id="KW-0808">Transferase</keyword>
<dbReference type="InterPro" id="IPR029058">
    <property type="entry name" value="AB_hydrolase_fold"/>
</dbReference>
<evidence type="ECO:0000313" key="9">
    <source>
        <dbReference type="EMBL" id="ARN56371.1"/>
    </source>
</evidence>
<evidence type="ECO:0000256" key="7">
    <source>
        <dbReference type="HAMAP-Rule" id="MF_00296"/>
    </source>
</evidence>
<evidence type="ECO:0000256" key="3">
    <source>
        <dbReference type="ARBA" id="ARBA00022605"/>
    </source>
</evidence>
<comment type="subcellular location">
    <subcellularLocation>
        <location evidence="7">Cytoplasm</location>
    </subcellularLocation>
</comment>
<accession>A0A1W6LKR7</accession>
<feature type="domain" description="AB hydrolase-1" evidence="8">
    <location>
        <begin position="44"/>
        <end position="338"/>
    </location>
</feature>
<dbReference type="SUPFAM" id="SSF53335">
    <property type="entry name" value="S-adenosyl-L-methionine-dependent methyltransferases"/>
    <property type="match status" value="1"/>
</dbReference>
<dbReference type="CDD" id="cd02440">
    <property type="entry name" value="AdoMet_MTases"/>
    <property type="match status" value="1"/>
</dbReference>
<dbReference type="UniPathway" id="UPA00051">
    <property type="reaction ID" value="UER00074"/>
</dbReference>
<dbReference type="GO" id="GO:0009092">
    <property type="term" value="P:homoserine metabolic process"/>
    <property type="evidence" value="ECO:0007669"/>
    <property type="project" value="TreeGrafter"/>
</dbReference>
<evidence type="ECO:0000256" key="2">
    <source>
        <dbReference type="ARBA" id="ARBA00022490"/>
    </source>
</evidence>
<dbReference type="EMBL" id="CP021023">
    <property type="protein sequence ID" value="ARN56371.1"/>
    <property type="molecule type" value="Genomic_DNA"/>
</dbReference>
<evidence type="ECO:0000256" key="4">
    <source>
        <dbReference type="ARBA" id="ARBA00022679"/>
    </source>
</evidence>
<feature type="active site" evidence="7">
    <location>
        <position position="346"/>
    </location>
</feature>
<feature type="binding site" evidence="7">
    <location>
        <position position="347"/>
    </location>
    <ligand>
        <name>substrate</name>
    </ligand>
</feature>
<dbReference type="FunFam" id="1.10.1740.110:FF:000001">
    <property type="entry name" value="Homoserine O-acetyltransferase"/>
    <property type="match status" value="1"/>
</dbReference>
<dbReference type="KEGG" id="pbp:STSP1_00752"/>